<dbReference type="AlphaFoldDB" id="A0A8S4PUU2"/>
<protein>
    <submittedName>
        <fullName evidence="1">Uncharacterized protein</fullName>
    </submittedName>
</protein>
<dbReference type="EMBL" id="CAIIXF020000010">
    <property type="protein sequence ID" value="CAH1797856.1"/>
    <property type="molecule type" value="Genomic_DNA"/>
</dbReference>
<gene>
    <name evidence="1" type="ORF">OFUS_LOCUS22071</name>
</gene>
<feature type="non-terminal residue" evidence="1">
    <location>
        <position position="1"/>
    </location>
</feature>
<proteinExistence type="predicted"/>
<reference evidence="1" key="1">
    <citation type="submission" date="2022-03" db="EMBL/GenBank/DDBJ databases">
        <authorList>
            <person name="Martin C."/>
        </authorList>
    </citation>
    <scope>NUCLEOTIDE SEQUENCE</scope>
</reference>
<sequence>CYVYIMSARSLRKRSSALAIGEECHSKKLRQSNLFEQNKCLFCEKDLKYLKGNTKESLTKCQTDNASTSIINAVKAQEDWTLHAKIGGRCLISAEAWYHNTCRRNYLCKKVRTINEEEKVLITSFDVICKHIDEHVLQTDGVETLEHVHELYQAHMKENNLSDYNPKYKQLFLKNKLSVRYKDDLCCNLLLIAFHLSIIKLYFRKI</sequence>
<name>A0A8S4PUU2_OWEFU</name>
<organism evidence="1 2">
    <name type="scientific">Owenia fusiformis</name>
    <name type="common">Polychaete worm</name>
    <dbReference type="NCBI Taxonomy" id="6347"/>
    <lineage>
        <taxon>Eukaryota</taxon>
        <taxon>Metazoa</taxon>
        <taxon>Spiralia</taxon>
        <taxon>Lophotrochozoa</taxon>
        <taxon>Annelida</taxon>
        <taxon>Polychaeta</taxon>
        <taxon>Sedentaria</taxon>
        <taxon>Canalipalpata</taxon>
        <taxon>Sabellida</taxon>
        <taxon>Oweniida</taxon>
        <taxon>Oweniidae</taxon>
        <taxon>Owenia</taxon>
    </lineage>
</organism>
<comment type="caution">
    <text evidence="1">The sequence shown here is derived from an EMBL/GenBank/DDBJ whole genome shotgun (WGS) entry which is preliminary data.</text>
</comment>
<accession>A0A8S4PUU2</accession>
<dbReference type="Proteomes" id="UP000749559">
    <property type="component" value="Unassembled WGS sequence"/>
</dbReference>
<evidence type="ECO:0000313" key="1">
    <source>
        <dbReference type="EMBL" id="CAH1797856.1"/>
    </source>
</evidence>
<keyword evidence="2" id="KW-1185">Reference proteome</keyword>
<evidence type="ECO:0000313" key="2">
    <source>
        <dbReference type="Proteomes" id="UP000749559"/>
    </source>
</evidence>